<sequence length="240" mass="26595">MRIKRDARRVIHSLKVGMALVLVSLLYLLNPLFRQVGENAMWAIMTVVVVFEFYAGATLGKGINRGIGTVLGGGLGCLAAIVADKIGGIGNHVTVGFSIFIFGAGATYCRTVPRIKRRFDYGAMIFILTFNLVVVSGIRAEKVVELARDRLATIGMGFSICVFISLFIYPIWASDELHYSMSSRFTKLSTSIQGKFISMILSSCSQEFRHFTIFLVSLKQLLQTSYTDDDLLLYGYRMLG</sequence>
<evidence type="ECO:0000256" key="8">
    <source>
        <dbReference type="ARBA" id="ARBA00023303"/>
    </source>
</evidence>
<gene>
    <name evidence="10" type="ORF">F511_38163</name>
</gene>
<feature type="transmembrane region" description="Helical" evidence="9">
    <location>
        <begin position="89"/>
        <end position="109"/>
    </location>
</feature>
<dbReference type="GO" id="GO:0015743">
    <property type="term" value="P:malate transport"/>
    <property type="evidence" value="ECO:0007669"/>
    <property type="project" value="InterPro"/>
</dbReference>
<dbReference type="Pfam" id="PF11744">
    <property type="entry name" value="ALMT"/>
    <property type="match status" value="1"/>
</dbReference>
<dbReference type="GO" id="GO:0016020">
    <property type="term" value="C:membrane"/>
    <property type="evidence" value="ECO:0007669"/>
    <property type="project" value="UniProtKB-SubCell"/>
</dbReference>
<evidence type="ECO:0000256" key="6">
    <source>
        <dbReference type="ARBA" id="ARBA00023065"/>
    </source>
</evidence>
<protein>
    <recommendedName>
        <fullName evidence="12">Aluminum-activated malate transporter 12-like</fullName>
    </recommendedName>
</protein>
<feature type="transmembrane region" description="Helical" evidence="9">
    <location>
        <begin position="12"/>
        <end position="29"/>
    </location>
</feature>
<proteinExistence type="inferred from homology"/>
<feature type="transmembrane region" description="Helical" evidence="9">
    <location>
        <begin position="66"/>
        <end position="83"/>
    </location>
</feature>
<evidence type="ECO:0000256" key="4">
    <source>
        <dbReference type="ARBA" id="ARBA00022692"/>
    </source>
</evidence>
<organism evidence="10 11">
    <name type="scientific">Dorcoceras hygrometricum</name>
    <dbReference type="NCBI Taxonomy" id="472368"/>
    <lineage>
        <taxon>Eukaryota</taxon>
        <taxon>Viridiplantae</taxon>
        <taxon>Streptophyta</taxon>
        <taxon>Embryophyta</taxon>
        <taxon>Tracheophyta</taxon>
        <taxon>Spermatophyta</taxon>
        <taxon>Magnoliopsida</taxon>
        <taxon>eudicotyledons</taxon>
        <taxon>Gunneridae</taxon>
        <taxon>Pentapetalae</taxon>
        <taxon>asterids</taxon>
        <taxon>lamiids</taxon>
        <taxon>Lamiales</taxon>
        <taxon>Gesneriaceae</taxon>
        <taxon>Didymocarpoideae</taxon>
        <taxon>Trichosporeae</taxon>
        <taxon>Loxocarpinae</taxon>
        <taxon>Dorcoceras</taxon>
    </lineage>
</organism>
<evidence type="ECO:0000256" key="2">
    <source>
        <dbReference type="ARBA" id="ARBA00007079"/>
    </source>
</evidence>
<keyword evidence="4 9" id="KW-0812">Transmembrane</keyword>
<feature type="transmembrane region" description="Helical" evidence="9">
    <location>
        <begin position="41"/>
        <end position="59"/>
    </location>
</feature>
<evidence type="ECO:0000256" key="3">
    <source>
        <dbReference type="ARBA" id="ARBA00022448"/>
    </source>
</evidence>
<evidence type="ECO:0000256" key="5">
    <source>
        <dbReference type="ARBA" id="ARBA00022989"/>
    </source>
</evidence>
<keyword evidence="8" id="KW-0407">Ion channel</keyword>
<evidence type="ECO:0008006" key="12">
    <source>
        <dbReference type="Google" id="ProtNLM"/>
    </source>
</evidence>
<evidence type="ECO:0000313" key="11">
    <source>
        <dbReference type="Proteomes" id="UP000250235"/>
    </source>
</evidence>
<keyword evidence="3" id="KW-0813">Transport</keyword>
<evidence type="ECO:0000313" key="10">
    <source>
        <dbReference type="EMBL" id="KZV44506.1"/>
    </source>
</evidence>
<dbReference type="InterPro" id="IPR020966">
    <property type="entry name" value="ALMT"/>
</dbReference>
<comment type="similarity">
    <text evidence="2">Belongs to the aromatic acid exporter (TC 2.A.85) family.</text>
</comment>
<keyword evidence="6" id="KW-0406">Ion transport</keyword>
<dbReference type="PANTHER" id="PTHR31086">
    <property type="entry name" value="ALUMINUM-ACTIVATED MALATE TRANSPORTER 10"/>
    <property type="match status" value="1"/>
</dbReference>
<name>A0A2Z7CIC1_9LAMI</name>
<dbReference type="Proteomes" id="UP000250235">
    <property type="component" value="Unassembled WGS sequence"/>
</dbReference>
<evidence type="ECO:0000256" key="1">
    <source>
        <dbReference type="ARBA" id="ARBA00004141"/>
    </source>
</evidence>
<keyword evidence="11" id="KW-1185">Reference proteome</keyword>
<dbReference type="GO" id="GO:0034220">
    <property type="term" value="P:monoatomic ion transmembrane transport"/>
    <property type="evidence" value="ECO:0007669"/>
    <property type="project" value="UniProtKB-KW"/>
</dbReference>
<feature type="transmembrane region" description="Helical" evidence="9">
    <location>
        <begin position="121"/>
        <end position="139"/>
    </location>
</feature>
<evidence type="ECO:0000256" key="7">
    <source>
        <dbReference type="ARBA" id="ARBA00023136"/>
    </source>
</evidence>
<feature type="transmembrane region" description="Helical" evidence="9">
    <location>
        <begin position="151"/>
        <end position="172"/>
    </location>
</feature>
<accession>A0A2Z7CIC1</accession>
<evidence type="ECO:0000256" key="9">
    <source>
        <dbReference type="SAM" id="Phobius"/>
    </source>
</evidence>
<reference evidence="10 11" key="1">
    <citation type="journal article" date="2015" name="Proc. Natl. Acad. Sci. U.S.A.">
        <title>The resurrection genome of Boea hygrometrica: A blueprint for survival of dehydration.</title>
        <authorList>
            <person name="Xiao L."/>
            <person name="Yang G."/>
            <person name="Zhang L."/>
            <person name="Yang X."/>
            <person name="Zhao S."/>
            <person name="Ji Z."/>
            <person name="Zhou Q."/>
            <person name="Hu M."/>
            <person name="Wang Y."/>
            <person name="Chen M."/>
            <person name="Xu Y."/>
            <person name="Jin H."/>
            <person name="Xiao X."/>
            <person name="Hu G."/>
            <person name="Bao F."/>
            <person name="Hu Y."/>
            <person name="Wan P."/>
            <person name="Li L."/>
            <person name="Deng X."/>
            <person name="Kuang T."/>
            <person name="Xiang C."/>
            <person name="Zhu J.K."/>
            <person name="Oliver M.J."/>
            <person name="He Y."/>
        </authorList>
    </citation>
    <scope>NUCLEOTIDE SEQUENCE [LARGE SCALE GENOMIC DNA]</scope>
    <source>
        <strain evidence="11">cv. XS01</strain>
    </source>
</reference>
<keyword evidence="7 9" id="KW-0472">Membrane</keyword>
<dbReference type="OrthoDB" id="68611at2759"/>
<comment type="subcellular location">
    <subcellularLocation>
        <location evidence="1">Membrane</location>
        <topology evidence="1">Multi-pass membrane protein</topology>
    </subcellularLocation>
</comment>
<keyword evidence="5 9" id="KW-1133">Transmembrane helix</keyword>
<dbReference type="AlphaFoldDB" id="A0A2Z7CIC1"/>
<dbReference type="EMBL" id="KQ996981">
    <property type="protein sequence ID" value="KZV44506.1"/>
    <property type="molecule type" value="Genomic_DNA"/>
</dbReference>